<feature type="compositionally biased region" description="Low complexity" evidence="1">
    <location>
        <begin position="163"/>
        <end position="179"/>
    </location>
</feature>
<dbReference type="Gene3D" id="3.30.70.2390">
    <property type="match status" value="1"/>
</dbReference>
<dbReference type="InterPro" id="IPR027381">
    <property type="entry name" value="LytR/CpsA/Psr_C"/>
</dbReference>
<reference evidence="4 5" key="1">
    <citation type="journal article" date="2016" name="Nat. Commun.">
        <title>Thousands of microbial genomes shed light on interconnected biogeochemical processes in an aquifer system.</title>
        <authorList>
            <person name="Anantharaman K."/>
            <person name="Brown C.T."/>
            <person name="Hug L.A."/>
            <person name="Sharon I."/>
            <person name="Castelle C.J."/>
            <person name="Probst A.J."/>
            <person name="Thomas B.C."/>
            <person name="Singh A."/>
            <person name="Wilkins M.J."/>
            <person name="Karaoz U."/>
            <person name="Brodie E.L."/>
            <person name="Williams K.H."/>
            <person name="Hubbard S.S."/>
            <person name="Banfield J.F."/>
        </authorList>
    </citation>
    <scope>NUCLEOTIDE SEQUENCE [LARGE SCALE GENOMIC DNA]</scope>
</reference>
<comment type="caution">
    <text evidence="4">The sequence shown here is derived from an EMBL/GenBank/DDBJ whole genome shotgun (WGS) entry which is preliminary data.</text>
</comment>
<keyword evidence="2" id="KW-0472">Membrane</keyword>
<dbReference type="AlphaFoldDB" id="A0A1F7WHR8"/>
<organism evidence="4 5">
    <name type="scientific">Candidatus Woesebacteria bacterium GWA1_41_8</name>
    <dbReference type="NCBI Taxonomy" id="1802471"/>
    <lineage>
        <taxon>Bacteria</taxon>
        <taxon>Candidatus Woeseibacteriota</taxon>
    </lineage>
</organism>
<feature type="domain" description="LytR/CpsA/Psr regulator C-terminal" evidence="3">
    <location>
        <begin position="187"/>
        <end position="275"/>
    </location>
</feature>
<feature type="compositionally biased region" description="Polar residues" evidence="1">
    <location>
        <begin position="110"/>
        <end position="119"/>
    </location>
</feature>
<feature type="region of interest" description="Disordered" evidence="1">
    <location>
        <begin position="1"/>
        <end position="119"/>
    </location>
</feature>
<evidence type="ECO:0000313" key="4">
    <source>
        <dbReference type="EMBL" id="OGM02386.1"/>
    </source>
</evidence>
<evidence type="ECO:0000313" key="5">
    <source>
        <dbReference type="Proteomes" id="UP000176198"/>
    </source>
</evidence>
<feature type="compositionally biased region" description="Basic and acidic residues" evidence="1">
    <location>
        <begin position="21"/>
        <end position="36"/>
    </location>
</feature>
<proteinExistence type="predicted"/>
<feature type="compositionally biased region" description="Low complexity" evidence="1">
    <location>
        <begin position="89"/>
        <end position="106"/>
    </location>
</feature>
<accession>A0A1F7WHR8</accession>
<keyword evidence="2" id="KW-0812">Transmembrane</keyword>
<keyword evidence="2" id="KW-1133">Transmembrane helix</keyword>
<feature type="region of interest" description="Disordered" evidence="1">
    <location>
        <begin position="157"/>
        <end position="180"/>
    </location>
</feature>
<feature type="transmembrane region" description="Helical" evidence="2">
    <location>
        <begin position="129"/>
        <end position="149"/>
    </location>
</feature>
<dbReference type="Proteomes" id="UP000176198">
    <property type="component" value="Unassembled WGS sequence"/>
</dbReference>
<sequence>MTPKSKTPKVEEVSSPSEETAQEKETKISGEKEKASEAAPVPSWRAEVVEEGAEEEKKEEEKTDEAPSAKESTADEKSEDNEEKVTDLTAETPSESTETPQVPESPWVEETSSPPQSDGTVTISLSKKLFWLFLFLIIAGLVVGGFFFYKSRVAEKSGGTAKTPSSTPAPQATATPTPSEEVKLDSLKVNILNGSGIPGEAGKVQDFLEEAGFKDFKTGNADNYNYTITEVSLKEGVPDAVFDAVKEALGEYNVVKQEGFLDKDSEFDVEIIVGAKSAAATPSPSQ</sequence>
<evidence type="ECO:0000256" key="1">
    <source>
        <dbReference type="SAM" id="MobiDB-lite"/>
    </source>
</evidence>
<name>A0A1F7WHR8_9BACT</name>
<evidence type="ECO:0000259" key="3">
    <source>
        <dbReference type="Pfam" id="PF13399"/>
    </source>
</evidence>
<dbReference type="EMBL" id="MGFJ01000022">
    <property type="protein sequence ID" value="OGM02386.1"/>
    <property type="molecule type" value="Genomic_DNA"/>
</dbReference>
<dbReference type="Pfam" id="PF13399">
    <property type="entry name" value="LytR_C"/>
    <property type="match status" value="1"/>
</dbReference>
<evidence type="ECO:0000256" key="2">
    <source>
        <dbReference type="SAM" id="Phobius"/>
    </source>
</evidence>
<gene>
    <name evidence="4" type="ORF">A2115_02890</name>
</gene>
<feature type="compositionally biased region" description="Basic and acidic residues" evidence="1">
    <location>
        <begin position="55"/>
        <end position="76"/>
    </location>
</feature>
<protein>
    <recommendedName>
        <fullName evidence="3">LytR/CpsA/Psr regulator C-terminal domain-containing protein</fullName>
    </recommendedName>
</protein>
<dbReference type="STRING" id="1802471.A2115_02890"/>